<dbReference type="InterPro" id="IPR001789">
    <property type="entry name" value="Sig_transdc_resp-reg_receiver"/>
</dbReference>
<evidence type="ECO:0000256" key="2">
    <source>
        <dbReference type="ARBA" id="ARBA00004370"/>
    </source>
</evidence>
<organism evidence="18 19">
    <name type="scientific">Moorena producens (strain JHB)</name>
    <dbReference type="NCBI Taxonomy" id="1454205"/>
    <lineage>
        <taxon>Bacteria</taxon>
        <taxon>Bacillati</taxon>
        <taxon>Cyanobacteriota</taxon>
        <taxon>Cyanophyceae</taxon>
        <taxon>Coleofasciculales</taxon>
        <taxon>Coleofasciculaceae</taxon>
        <taxon>Moorena</taxon>
    </lineage>
</organism>
<keyword evidence="9" id="KW-0067">ATP-binding</keyword>
<dbReference type="AlphaFoldDB" id="A0A1D9FXF1"/>
<evidence type="ECO:0000259" key="17">
    <source>
        <dbReference type="PROSITE" id="PS50110"/>
    </source>
</evidence>
<dbReference type="Pfam" id="PF00512">
    <property type="entry name" value="HisKA"/>
    <property type="match status" value="1"/>
</dbReference>
<name>A0A1D9FXF1_MOOP1</name>
<feature type="domain" description="Histidine kinase" evidence="16">
    <location>
        <begin position="245"/>
        <end position="471"/>
    </location>
</feature>
<dbReference type="SUPFAM" id="SSF47384">
    <property type="entry name" value="Homodimeric domain of signal transducing histidine kinase"/>
    <property type="match status" value="1"/>
</dbReference>
<dbReference type="GO" id="GO:0000155">
    <property type="term" value="F:phosphorelay sensor kinase activity"/>
    <property type="evidence" value="ECO:0007669"/>
    <property type="project" value="InterPro"/>
</dbReference>
<evidence type="ECO:0000256" key="8">
    <source>
        <dbReference type="ARBA" id="ARBA00022777"/>
    </source>
</evidence>
<dbReference type="SMART" id="SM00388">
    <property type="entry name" value="HisKA"/>
    <property type="match status" value="1"/>
</dbReference>
<evidence type="ECO:0000256" key="11">
    <source>
        <dbReference type="ARBA" id="ARBA00023136"/>
    </source>
</evidence>
<evidence type="ECO:0000259" key="16">
    <source>
        <dbReference type="PROSITE" id="PS50109"/>
    </source>
</evidence>
<protein>
    <recommendedName>
        <fullName evidence="13">Circadian input-output histidine kinase CikA</fullName>
        <ecNumber evidence="4">2.7.13.3</ecNumber>
    </recommendedName>
</protein>
<feature type="domain" description="Response regulatory" evidence="17">
    <location>
        <begin position="59"/>
        <end position="183"/>
    </location>
</feature>
<dbReference type="PANTHER" id="PTHR45339:SF1">
    <property type="entry name" value="HYBRID SIGNAL TRANSDUCTION HISTIDINE KINASE J"/>
    <property type="match status" value="1"/>
</dbReference>
<dbReference type="Gene3D" id="3.40.50.2300">
    <property type="match status" value="2"/>
</dbReference>
<keyword evidence="6" id="KW-0808">Transferase</keyword>
<evidence type="ECO:0000256" key="9">
    <source>
        <dbReference type="ARBA" id="ARBA00022840"/>
    </source>
</evidence>
<reference evidence="19" key="1">
    <citation type="submission" date="2016-10" db="EMBL/GenBank/DDBJ databases">
        <title>Comparative genomics uncovers the prolific and rare metabolic potential of the cyanobacterial genus Moorea.</title>
        <authorList>
            <person name="Leao T."/>
            <person name="Castelao G."/>
            <person name="Korobeynikov A."/>
            <person name="Monroe E.A."/>
            <person name="Podell S."/>
            <person name="Glukhov E."/>
            <person name="Allen E."/>
            <person name="Gerwick W.H."/>
            <person name="Gerwick L."/>
        </authorList>
    </citation>
    <scope>NUCLEOTIDE SEQUENCE [LARGE SCALE GENOMIC DNA]</scope>
    <source>
        <strain evidence="19">JHB</strain>
    </source>
</reference>
<keyword evidence="10" id="KW-0902">Two-component regulatory system</keyword>
<gene>
    <name evidence="18" type="ORF">BJP36_08960</name>
</gene>
<dbReference type="PANTHER" id="PTHR45339">
    <property type="entry name" value="HYBRID SIGNAL TRANSDUCTION HISTIDINE KINASE J"/>
    <property type="match status" value="1"/>
</dbReference>
<accession>A0A1D9FXF1</accession>
<keyword evidence="7" id="KW-0547">Nucleotide-binding</keyword>
<dbReference type="InterPro" id="IPR005467">
    <property type="entry name" value="His_kinase_dom"/>
</dbReference>
<evidence type="ECO:0000256" key="7">
    <source>
        <dbReference type="ARBA" id="ARBA00022741"/>
    </source>
</evidence>
<dbReference type="GO" id="GO:0016020">
    <property type="term" value="C:membrane"/>
    <property type="evidence" value="ECO:0007669"/>
    <property type="project" value="UniProtKB-SubCell"/>
</dbReference>
<dbReference type="Gene3D" id="1.10.287.130">
    <property type="match status" value="1"/>
</dbReference>
<dbReference type="InterPro" id="IPR003594">
    <property type="entry name" value="HATPase_dom"/>
</dbReference>
<proteinExistence type="inferred from homology"/>
<dbReference type="GO" id="GO:0005524">
    <property type="term" value="F:ATP binding"/>
    <property type="evidence" value="ECO:0007669"/>
    <property type="project" value="UniProtKB-KW"/>
</dbReference>
<comment type="catalytic activity">
    <reaction evidence="1">
        <text>ATP + protein L-histidine = ADP + protein N-phospho-L-histidine.</text>
        <dbReference type="EC" id="2.7.13.3"/>
    </reaction>
</comment>
<feature type="coiled-coil region" evidence="15">
    <location>
        <begin position="193"/>
        <end position="231"/>
    </location>
</feature>
<comment type="similarity">
    <text evidence="3">In the N-terminal section; belongs to the phytochrome family.</text>
</comment>
<dbReference type="PROSITE" id="PS50109">
    <property type="entry name" value="HIS_KIN"/>
    <property type="match status" value="1"/>
</dbReference>
<dbReference type="SMART" id="SM00387">
    <property type="entry name" value="HATPase_c"/>
    <property type="match status" value="1"/>
</dbReference>
<evidence type="ECO:0000256" key="13">
    <source>
        <dbReference type="ARBA" id="ARBA00074306"/>
    </source>
</evidence>
<dbReference type="PROSITE" id="PS50110">
    <property type="entry name" value="RESPONSE_REGULATORY"/>
    <property type="match status" value="2"/>
</dbReference>
<evidence type="ECO:0000256" key="3">
    <source>
        <dbReference type="ARBA" id="ARBA00006402"/>
    </source>
</evidence>
<feature type="domain" description="Response regulatory" evidence="17">
    <location>
        <begin position="495"/>
        <end position="611"/>
    </location>
</feature>
<dbReference type="InterPro" id="IPR004358">
    <property type="entry name" value="Sig_transdc_His_kin-like_C"/>
</dbReference>
<comment type="subcellular location">
    <subcellularLocation>
        <location evidence="2">Membrane</location>
    </subcellularLocation>
</comment>
<dbReference type="FunFam" id="1.10.287.130:FF:000038">
    <property type="entry name" value="Sensory transduction histidine kinase"/>
    <property type="match status" value="1"/>
</dbReference>
<dbReference type="Gene3D" id="3.30.565.10">
    <property type="entry name" value="Histidine kinase-like ATPase, C-terminal domain"/>
    <property type="match status" value="1"/>
</dbReference>
<evidence type="ECO:0000256" key="14">
    <source>
        <dbReference type="PROSITE-ProRule" id="PRU00169"/>
    </source>
</evidence>
<evidence type="ECO:0000256" key="15">
    <source>
        <dbReference type="SAM" id="Coils"/>
    </source>
</evidence>
<dbReference type="InterPro" id="IPR003661">
    <property type="entry name" value="HisK_dim/P_dom"/>
</dbReference>
<evidence type="ECO:0000256" key="6">
    <source>
        <dbReference type="ARBA" id="ARBA00022679"/>
    </source>
</evidence>
<dbReference type="SUPFAM" id="SSF55874">
    <property type="entry name" value="ATPase domain of HSP90 chaperone/DNA topoisomerase II/histidine kinase"/>
    <property type="match status" value="1"/>
</dbReference>
<feature type="modified residue" description="4-aspartylphosphate" evidence="14">
    <location>
        <position position="114"/>
    </location>
</feature>
<keyword evidence="15" id="KW-0175">Coiled coil</keyword>
<keyword evidence="11" id="KW-0472">Membrane</keyword>
<dbReference type="InterPro" id="IPR036890">
    <property type="entry name" value="HATPase_C_sf"/>
</dbReference>
<dbReference type="SMART" id="SM00448">
    <property type="entry name" value="REC"/>
    <property type="match status" value="2"/>
</dbReference>
<sequence length="705" mass="80752">MINQINEVITYDDDEVVFEEDQDLIFEDDEELVFDEDEELVFDETEDSNQSEETKTAWKMMIVDDDIKVHKVTKLALKQFTFDDKPLIFISAYSADEAKQLIAEHPDTAFMLLDVVMETNDAGLRVAQSIREEFNNKLVRIILRTGQPGEAPEESVILNYDINDYKLKVELTRHKLVTTAITALRSYRDLITLEHSRQELSTLYAQLQDFNQNLEELVQTRTQELEKAKKVADAANQAKSEFLANMSHELRTPLNGILGYAQILQQDKILTPQQQNAIRIIYQCGKHLLNLINDILDFSKIEARKMELSPIDINFHNFLIEVVDVCHIKAEQKGISFIYQPCYKIPNGIYVDEKRLRQVLLNLLGNAIKFTDQGRVIFKVERIRVRQDSAQVYFAQVRFSVEDTGIGMPEEQLEKIFLPFEQVGDRSRCAEGTGLGLTITQRIVNMMGGSLKVESTFGQGSIFSLEIEFPVSEIGEYTCQVSPKRIIGLTGASPKILIVDDKWENRSVIIELLQPLGFKVLEASNGLEGLEQAAKEKPDLILADVVMPELDGFEMTKRIRSTPDLKNIVVFAFSASVFDSYQEKSREAGCDNFITKPLQVEELLLKLQQYLELEWVYEEFESDPETTIDSSSEESSAEGILPPPADVLVKLYELAKRGNVFAINQEVEKLEKLDERFTIFAKNIYQFTDNFNMKQLRQFIKDYID</sequence>
<dbReference type="Pfam" id="PF00072">
    <property type="entry name" value="Response_reg"/>
    <property type="match status" value="1"/>
</dbReference>
<dbReference type="InterPro" id="IPR011006">
    <property type="entry name" value="CheY-like_superfamily"/>
</dbReference>
<evidence type="ECO:0000256" key="4">
    <source>
        <dbReference type="ARBA" id="ARBA00012438"/>
    </source>
</evidence>
<dbReference type="EC" id="2.7.13.3" evidence="4"/>
<dbReference type="PRINTS" id="PR00344">
    <property type="entry name" value="BCTRLSENSOR"/>
</dbReference>
<keyword evidence="5 14" id="KW-0597">Phosphoprotein</keyword>
<dbReference type="EMBL" id="CP017708">
    <property type="protein sequence ID" value="AOY80037.1"/>
    <property type="molecule type" value="Genomic_DNA"/>
</dbReference>
<dbReference type="FunFam" id="3.30.565.10:FF:000010">
    <property type="entry name" value="Sensor histidine kinase RcsC"/>
    <property type="match status" value="1"/>
</dbReference>
<keyword evidence="12" id="KW-0131">Cell cycle</keyword>
<dbReference type="CDD" id="cd16922">
    <property type="entry name" value="HATPase_EvgS-ArcB-TorS-like"/>
    <property type="match status" value="1"/>
</dbReference>
<evidence type="ECO:0000256" key="12">
    <source>
        <dbReference type="ARBA" id="ARBA00023306"/>
    </source>
</evidence>
<dbReference type="InterPro" id="IPR036097">
    <property type="entry name" value="HisK_dim/P_sf"/>
</dbReference>
<evidence type="ECO:0000313" key="19">
    <source>
        <dbReference type="Proteomes" id="UP000176944"/>
    </source>
</evidence>
<evidence type="ECO:0000256" key="1">
    <source>
        <dbReference type="ARBA" id="ARBA00000085"/>
    </source>
</evidence>
<dbReference type="Pfam" id="PF02518">
    <property type="entry name" value="HATPase_c"/>
    <property type="match status" value="1"/>
</dbReference>
<dbReference type="CDD" id="cd00082">
    <property type="entry name" value="HisKA"/>
    <property type="match status" value="1"/>
</dbReference>
<evidence type="ECO:0000313" key="18">
    <source>
        <dbReference type="EMBL" id="AOY80037.1"/>
    </source>
</evidence>
<evidence type="ECO:0000256" key="5">
    <source>
        <dbReference type="ARBA" id="ARBA00022553"/>
    </source>
</evidence>
<dbReference type="Proteomes" id="UP000176944">
    <property type="component" value="Chromosome"/>
</dbReference>
<keyword evidence="8" id="KW-0418">Kinase</keyword>
<evidence type="ECO:0000256" key="10">
    <source>
        <dbReference type="ARBA" id="ARBA00023012"/>
    </source>
</evidence>
<dbReference type="SUPFAM" id="SSF52172">
    <property type="entry name" value="CheY-like"/>
    <property type="match status" value="2"/>
</dbReference>
<feature type="modified residue" description="4-aspartylphosphate" evidence="14">
    <location>
        <position position="544"/>
    </location>
</feature>